<organism evidence="1 2">
    <name type="scientific">Bauhinia variegata</name>
    <name type="common">Purple orchid tree</name>
    <name type="synonym">Phanera variegata</name>
    <dbReference type="NCBI Taxonomy" id="167791"/>
    <lineage>
        <taxon>Eukaryota</taxon>
        <taxon>Viridiplantae</taxon>
        <taxon>Streptophyta</taxon>
        <taxon>Embryophyta</taxon>
        <taxon>Tracheophyta</taxon>
        <taxon>Spermatophyta</taxon>
        <taxon>Magnoliopsida</taxon>
        <taxon>eudicotyledons</taxon>
        <taxon>Gunneridae</taxon>
        <taxon>Pentapetalae</taxon>
        <taxon>rosids</taxon>
        <taxon>fabids</taxon>
        <taxon>Fabales</taxon>
        <taxon>Fabaceae</taxon>
        <taxon>Cercidoideae</taxon>
        <taxon>Cercideae</taxon>
        <taxon>Bauhiniinae</taxon>
        <taxon>Bauhinia</taxon>
    </lineage>
</organism>
<proteinExistence type="predicted"/>
<keyword evidence="2" id="KW-1185">Reference proteome</keyword>
<evidence type="ECO:0000313" key="2">
    <source>
        <dbReference type="Proteomes" id="UP000828941"/>
    </source>
</evidence>
<name>A0ACB9LER4_BAUVA</name>
<gene>
    <name evidence="1" type="ORF">L6164_031053</name>
</gene>
<reference evidence="1 2" key="1">
    <citation type="journal article" date="2022" name="DNA Res.">
        <title>Chromosomal-level genome assembly of the orchid tree Bauhinia variegata (Leguminosae; Cercidoideae) supports the allotetraploid origin hypothesis of Bauhinia.</title>
        <authorList>
            <person name="Zhong Y."/>
            <person name="Chen Y."/>
            <person name="Zheng D."/>
            <person name="Pang J."/>
            <person name="Liu Y."/>
            <person name="Luo S."/>
            <person name="Meng S."/>
            <person name="Qian L."/>
            <person name="Wei D."/>
            <person name="Dai S."/>
            <person name="Zhou R."/>
        </authorList>
    </citation>
    <scope>NUCLEOTIDE SEQUENCE [LARGE SCALE GENOMIC DNA]</scope>
    <source>
        <strain evidence="1">BV-YZ2020</strain>
    </source>
</reference>
<evidence type="ECO:0000313" key="1">
    <source>
        <dbReference type="EMBL" id="KAI4307928.1"/>
    </source>
</evidence>
<dbReference type="EMBL" id="CM039437">
    <property type="protein sequence ID" value="KAI4307928.1"/>
    <property type="molecule type" value="Genomic_DNA"/>
</dbReference>
<sequence>MEYSRSISPLLTLLLLLIHSLVALVSAKRSSGPTWNTLSGSKPIVIARGGFSGIFPDSSFNAYKLALLTSVPDVTLWCDVQLTKDGAGICLPDIKLDNATDISLVFQNKTKTYLVNNVSTRGYFSIDYTLKDLSTVVLNQGVYSRTNKFDGALFPILTVEDVATQIKPPHLWLNIQHNEFYAQHKLSARTFVLSVSRRAVINYISSPEVDFLKSISARFKPNITKLVFRFLGKDDVEPTTKQTYDSLLQNLTDIKSFASGILVPKGYIWPVDPELYLQPYTTLVSDAHKVGLQVFAADFVNDVPFSFNFSYDPLPEYLSFIDNGVFSVDGVLSDFPLTPSAAVDCFAHLGANATKKVNALVISRFGASGDYPACTDLAYNHAILDGVDILDCPVQISKEGTPICLSSIDLIESTNVLQRNFSKFATTISDIKPSSGIFTFSLSWDDIKNLTPSILNPYSKYRLFRNPKCKSAGTFLTLSDFLSLTKNQTSIQGVLISIEHAPYLAEKEGLDVISIVLTALNKAGYSQSGRQKVFIQSPDSSVLLKVKEKANYELVYNVKEDFRDADKSAVDDIKKFAHSVVLDKNSVFTENNFFLTGSTNIVRKLKSANLSVYVEIFSNEFVSQVWDFFSDSTFEINSYVAGAKIDGVITDFPKTSDRYRKNLCLAAKTKPPYMDVVQPGALIELVTKEYLPPAEAPLPVLTEEEIAESPFPPVSKITPTPSSISPGTTPGAPSPGNTQPKVTISILLSSLAVFVASLLLL</sequence>
<dbReference type="Proteomes" id="UP000828941">
    <property type="component" value="Chromosome 12"/>
</dbReference>
<comment type="caution">
    <text evidence="1">The sequence shown here is derived from an EMBL/GenBank/DDBJ whole genome shotgun (WGS) entry which is preliminary data.</text>
</comment>
<accession>A0ACB9LER4</accession>
<protein>
    <submittedName>
        <fullName evidence="1">Uncharacterized protein</fullName>
    </submittedName>
</protein>